<dbReference type="AlphaFoldDB" id="A0A6A6YCU4"/>
<accession>A0A6A6YCU4</accession>
<evidence type="ECO:0000256" key="3">
    <source>
        <dbReference type="ARBA" id="ARBA00022989"/>
    </source>
</evidence>
<dbReference type="PANTHER" id="PTHR35042:SF1">
    <property type="entry name" value="DUF1772-DOMAIN-CONTAINING PROTEIN"/>
    <property type="match status" value="1"/>
</dbReference>
<gene>
    <name evidence="7 9" type="ORF">BDZ99DRAFT_479646</name>
</gene>
<evidence type="ECO:0000256" key="5">
    <source>
        <dbReference type="ARBA" id="ARBA00034313"/>
    </source>
</evidence>
<reference evidence="7 9" key="1">
    <citation type="journal article" date="2020" name="Stud. Mycol.">
        <title>101 Dothideomycetes genomes: a test case for predicting lifestyles and emergence of pathogens.</title>
        <authorList>
            <person name="Haridas S."/>
            <person name="Albert R."/>
            <person name="Binder M."/>
            <person name="Bloem J."/>
            <person name="Labutti K."/>
            <person name="Salamov A."/>
            <person name="Andreopoulos B."/>
            <person name="Baker S."/>
            <person name="Barry K."/>
            <person name="Bills G."/>
            <person name="Bluhm B."/>
            <person name="Cannon C."/>
            <person name="Castanera R."/>
            <person name="Culley D."/>
            <person name="Daum C."/>
            <person name="Ezra D."/>
            <person name="Gonzalez J."/>
            <person name="Henrissat B."/>
            <person name="Kuo A."/>
            <person name="Liang C."/>
            <person name="Lipzen A."/>
            <person name="Lutzoni F."/>
            <person name="Magnuson J."/>
            <person name="Mondo S."/>
            <person name="Nolan M."/>
            <person name="Ohm R."/>
            <person name="Pangilinan J."/>
            <person name="Park H.-J."/>
            <person name="Ramirez L."/>
            <person name="Alfaro M."/>
            <person name="Sun H."/>
            <person name="Tritt A."/>
            <person name="Yoshinaga Y."/>
            <person name="Zwiers L.-H."/>
            <person name="Turgeon B."/>
            <person name="Goodwin S."/>
            <person name="Spatafora J."/>
            <person name="Crous P."/>
            <person name="Grigoriev I."/>
        </authorList>
    </citation>
    <scope>NUCLEOTIDE SEQUENCE</scope>
    <source>
        <strain evidence="7 9">CBS 304.34</strain>
    </source>
</reference>
<reference evidence="9" key="2">
    <citation type="submission" date="2020-04" db="EMBL/GenBank/DDBJ databases">
        <authorList>
            <consortium name="NCBI Genome Project"/>
        </authorList>
    </citation>
    <scope>NUCLEOTIDE SEQUENCE</scope>
    <source>
        <strain evidence="9">CBS 304.34</strain>
    </source>
</reference>
<dbReference type="EMBL" id="MU003707">
    <property type="protein sequence ID" value="KAF2806388.1"/>
    <property type="molecule type" value="Genomic_DNA"/>
</dbReference>
<evidence type="ECO:0000256" key="2">
    <source>
        <dbReference type="ARBA" id="ARBA00022692"/>
    </source>
</evidence>
<comment type="similarity">
    <text evidence="5">Belongs to the anthrone oxygenase family.</text>
</comment>
<keyword evidence="4 6" id="KW-0472">Membrane</keyword>
<dbReference type="PANTHER" id="PTHR35042">
    <property type="entry name" value="ANTHRONE OXYGENASE ENCC"/>
    <property type="match status" value="1"/>
</dbReference>
<evidence type="ECO:0000256" key="1">
    <source>
        <dbReference type="ARBA" id="ARBA00004141"/>
    </source>
</evidence>
<dbReference type="OrthoDB" id="3750842at2759"/>
<sequence length="181" mass="19791">MSSNPFIQSIAGTCISMSYILVGNAITQSFMTVPALLVDFPPAKSPAHAARAQLLGRQWPLCWTVGNQFFRPISMLGFLGYGAIAMYLYRQSSTLAARGNAAQADWRVYAVSALCHLATIVHSARNMQPLNDKLEALAGRAGAQEMEEAEGVARRWASWNRVRILSPLVAGSLALWQSFFL</sequence>
<keyword evidence="8" id="KW-1185">Reference proteome</keyword>
<dbReference type="RefSeq" id="XP_033573352.1">
    <property type="nucleotide sequence ID" value="XM_033722266.1"/>
</dbReference>
<dbReference type="GO" id="GO:0016020">
    <property type="term" value="C:membrane"/>
    <property type="evidence" value="ECO:0007669"/>
    <property type="project" value="UniProtKB-SubCell"/>
</dbReference>
<evidence type="ECO:0008006" key="10">
    <source>
        <dbReference type="Google" id="ProtNLM"/>
    </source>
</evidence>
<evidence type="ECO:0000256" key="6">
    <source>
        <dbReference type="SAM" id="Phobius"/>
    </source>
</evidence>
<dbReference type="Proteomes" id="UP000504636">
    <property type="component" value="Unplaced"/>
</dbReference>
<name>A0A6A6YCU4_9PEZI</name>
<reference evidence="9" key="3">
    <citation type="submission" date="2025-04" db="UniProtKB">
        <authorList>
            <consortium name="RefSeq"/>
        </authorList>
    </citation>
    <scope>IDENTIFICATION</scope>
    <source>
        <strain evidence="9">CBS 304.34</strain>
    </source>
</reference>
<evidence type="ECO:0000313" key="9">
    <source>
        <dbReference type="RefSeq" id="XP_033573352.1"/>
    </source>
</evidence>
<proteinExistence type="inferred from homology"/>
<dbReference type="InterPro" id="IPR013901">
    <property type="entry name" value="Anthrone_oxy"/>
</dbReference>
<evidence type="ECO:0000313" key="7">
    <source>
        <dbReference type="EMBL" id="KAF2806388.1"/>
    </source>
</evidence>
<protein>
    <recommendedName>
        <fullName evidence="10">DUF1772-domain-containing protein</fullName>
    </recommendedName>
</protein>
<dbReference type="Pfam" id="PF08592">
    <property type="entry name" value="Anthrone_oxy"/>
    <property type="match status" value="1"/>
</dbReference>
<keyword evidence="3 6" id="KW-1133">Transmembrane helix</keyword>
<dbReference type="GeneID" id="54463159"/>
<feature type="transmembrane region" description="Helical" evidence="6">
    <location>
        <begin position="69"/>
        <end position="89"/>
    </location>
</feature>
<comment type="subcellular location">
    <subcellularLocation>
        <location evidence="1">Membrane</location>
        <topology evidence="1">Multi-pass membrane protein</topology>
    </subcellularLocation>
</comment>
<keyword evidence="2 6" id="KW-0812">Transmembrane</keyword>
<evidence type="ECO:0000256" key="4">
    <source>
        <dbReference type="ARBA" id="ARBA00023136"/>
    </source>
</evidence>
<organism evidence="7">
    <name type="scientific">Mytilinidion resinicola</name>
    <dbReference type="NCBI Taxonomy" id="574789"/>
    <lineage>
        <taxon>Eukaryota</taxon>
        <taxon>Fungi</taxon>
        <taxon>Dikarya</taxon>
        <taxon>Ascomycota</taxon>
        <taxon>Pezizomycotina</taxon>
        <taxon>Dothideomycetes</taxon>
        <taxon>Pleosporomycetidae</taxon>
        <taxon>Mytilinidiales</taxon>
        <taxon>Mytilinidiaceae</taxon>
        <taxon>Mytilinidion</taxon>
    </lineage>
</organism>
<evidence type="ECO:0000313" key="8">
    <source>
        <dbReference type="Proteomes" id="UP000504636"/>
    </source>
</evidence>